<keyword evidence="2" id="KW-1185">Reference proteome</keyword>
<evidence type="ECO:0000313" key="1">
    <source>
        <dbReference type="EMBL" id="RDB28108.1"/>
    </source>
</evidence>
<accession>A0A369K2C6</accession>
<name>A0A369K2C6_HYPMA</name>
<gene>
    <name evidence="1" type="ORF">Hypma_001440</name>
</gene>
<dbReference type="InParanoid" id="A0A369K2C6"/>
<comment type="caution">
    <text evidence="1">The sequence shown here is derived from an EMBL/GenBank/DDBJ whole genome shotgun (WGS) entry which is preliminary data.</text>
</comment>
<protein>
    <submittedName>
        <fullName evidence="1">Uncharacterized protein</fullName>
    </submittedName>
</protein>
<dbReference type="AlphaFoldDB" id="A0A369K2C6"/>
<dbReference type="Proteomes" id="UP000076154">
    <property type="component" value="Unassembled WGS sequence"/>
</dbReference>
<evidence type="ECO:0000313" key="2">
    <source>
        <dbReference type="Proteomes" id="UP000076154"/>
    </source>
</evidence>
<proteinExistence type="predicted"/>
<dbReference type="EMBL" id="LUEZ02000012">
    <property type="protein sequence ID" value="RDB28108.1"/>
    <property type="molecule type" value="Genomic_DNA"/>
</dbReference>
<organism evidence="1 2">
    <name type="scientific">Hypsizygus marmoreus</name>
    <name type="common">White beech mushroom</name>
    <name type="synonym">Agaricus marmoreus</name>
    <dbReference type="NCBI Taxonomy" id="39966"/>
    <lineage>
        <taxon>Eukaryota</taxon>
        <taxon>Fungi</taxon>
        <taxon>Dikarya</taxon>
        <taxon>Basidiomycota</taxon>
        <taxon>Agaricomycotina</taxon>
        <taxon>Agaricomycetes</taxon>
        <taxon>Agaricomycetidae</taxon>
        <taxon>Agaricales</taxon>
        <taxon>Tricholomatineae</taxon>
        <taxon>Lyophyllaceae</taxon>
        <taxon>Hypsizygus</taxon>
    </lineage>
</organism>
<sequence length="105" mass="11765">MMQDAGIRVQDNAFRTLPSSTRNFRSTRSSPSTPDALHLAIVTEFSAGDSCIQHLCILTSIHYLQYQNVPRAEQRRIGCSIRSRPLVPFEVSILQTTEISKSPSM</sequence>
<reference evidence="1" key="1">
    <citation type="submission" date="2018-04" db="EMBL/GenBank/DDBJ databases">
        <title>Whole genome sequencing of Hypsizygus marmoreus.</title>
        <authorList>
            <person name="Choi I.-G."/>
            <person name="Min B."/>
            <person name="Kim J.-G."/>
            <person name="Kim S."/>
            <person name="Oh Y.-L."/>
            <person name="Kong W.-S."/>
            <person name="Park H."/>
            <person name="Jeong J."/>
            <person name="Song E.-S."/>
        </authorList>
    </citation>
    <scope>NUCLEOTIDE SEQUENCE [LARGE SCALE GENOMIC DNA]</scope>
    <source>
        <strain evidence="1">51987-8</strain>
    </source>
</reference>